<dbReference type="OrthoDB" id="4519732at2"/>
<name>A0A366DWH0_9NOCA</name>
<reference evidence="2 3" key="1">
    <citation type="submission" date="2018-06" db="EMBL/GenBank/DDBJ databases">
        <title>Genomic Encyclopedia of Type Strains, Phase IV (KMG-IV): sequencing the most valuable type-strain genomes for metagenomic binning, comparative biology and taxonomic classification.</title>
        <authorList>
            <person name="Goeker M."/>
        </authorList>
    </citation>
    <scope>NUCLEOTIDE SEQUENCE [LARGE SCALE GENOMIC DNA]</scope>
    <source>
        <strain evidence="2 3">DSM 44599</strain>
    </source>
</reference>
<evidence type="ECO:0000256" key="1">
    <source>
        <dbReference type="SAM" id="MobiDB-lite"/>
    </source>
</evidence>
<feature type="region of interest" description="Disordered" evidence="1">
    <location>
        <begin position="20"/>
        <end position="40"/>
    </location>
</feature>
<keyword evidence="3" id="KW-1185">Reference proteome</keyword>
<feature type="compositionally biased region" description="Basic and acidic residues" evidence="1">
    <location>
        <begin position="22"/>
        <end position="40"/>
    </location>
</feature>
<feature type="region of interest" description="Disordered" evidence="1">
    <location>
        <begin position="234"/>
        <end position="455"/>
    </location>
</feature>
<comment type="caution">
    <text evidence="2">The sequence shown here is derived from an EMBL/GenBank/DDBJ whole genome shotgun (WGS) entry which is preliminary data.</text>
</comment>
<proteinExistence type="predicted"/>
<feature type="compositionally biased region" description="Low complexity" evidence="1">
    <location>
        <begin position="377"/>
        <end position="402"/>
    </location>
</feature>
<sequence>MADPYININDNPAALGVFMDGKGPDVTRPSERSRLNQEGAEKYESDLTQFGEDPAYITRMEQFEGHTHAEIYANAQLMNPGLMHQQADSWMEIGHSLSGGLLGTHLAIQSALAEGIEGQMADAALASAQQFYKEATGIQQVINTTGTRIKAVAHAAEVVKTSVPPPVAPYGQNGSEGTLDPAQIIIAAFGTGLVDSGASEQVAYERGAEALYRAAIDTMNNSYKPSYGPAGTGVPTFTPVTVPGTDDPGNGGNGPGTNGPGTGNPGGSGTPSENQETPGENDESTNPAGDEQDSPADTQPSGTGTTTDPANNSTTPASTTPSGTQPSTPTTPTTPGTGNPSTPGPGPGGGPGPGVPGPGSPGQGRSVTGAPTGLGSTAAAANAANRAPGAGRAGMPGMMAPGTGRGKDDNESNRQIPDYLIGVQEELLGTPEPTVPQAIGDDAPANRPDFDGEQR</sequence>
<feature type="compositionally biased region" description="Low complexity" evidence="1">
    <location>
        <begin position="309"/>
        <end position="341"/>
    </location>
</feature>
<feature type="compositionally biased region" description="Polar residues" evidence="1">
    <location>
        <begin position="295"/>
        <end position="308"/>
    </location>
</feature>
<evidence type="ECO:0000313" key="2">
    <source>
        <dbReference type="EMBL" id="RBO94265.1"/>
    </source>
</evidence>
<dbReference type="Gene3D" id="1.20.1260.20">
    <property type="entry name" value="PPE superfamily"/>
    <property type="match status" value="1"/>
</dbReference>
<dbReference type="EMBL" id="QNRE01000002">
    <property type="protein sequence ID" value="RBO94265.1"/>
    <property type="molecule type" value="Genomic_DNA"/>
</dbReference>
<evidence type="ECO:0000313" key="3">
    <source>
        <dbReference type="Proteomes" id="UP000252586"/>
    </source>
</evidence>
<dbReference type="InterPro" id="IPR038332">
    <property type="entry name" value="PPE_sf"/>
</dbReference>
<dbReference type="Proteomes" id="UP000252586">
    <property type="component" value="Unassembled WGS sequence"/>
</dbReference>
<gene>
    <name evidence="2" type="ORF">DFR74_102688</name>
</gene>
<feature type="compositionally biased region" description="Gly residues" evidence="1">
    <location>
        <begin position="249"/>
        <end position="269"/>
    </location>
</feature>
<feature type="compositionally biased region" description="Low complexity" evidence="1">
    <location>
        <begin position="234"/>
        <end position="248"/>
    </location>
</feature>
<dbReference type="STRING" id="1210090.GCA_001613185_05587"/>
<accession>A0A366DWH0</accession>
<feature type="compositionally biased region" description="Pro residues" evidence="1">
    <location>
        <begin position="342"/>
        <end position="359"/>
    </location>
</feature>
<dbReference type="AlphaFoldDB" id="A0A366DWH0"/>
<evidence type="ECO:0008006" key="4">
    <source>
        <dbReference type="Google" id="ProtNLM"/>
    </source>
</evidence>
<protein>
    <recommendedName>
        <fullName evidence="4">PPE family protein</fullName>
    </recommendedName>
</protein>
<organism evidence="2 3">
    <name type="scientific">Nocardia puris</name>
    <dbReference type="NCBI Taxonomy" id="208602"/>
    <lineage>
        <taxon>Bacteria</taxon>
        <taxon>Bacillati</taxon>
        <taxon>Actinomycetota</taxon>
        <taxon>Actinomycetes</taxon>
        <taxon>Mycobacteriales</taxon>
        <taxon>Nocardiaceae</taxon>
        <taxon>Nocardia</taxon>
    </lineage>
</organism>
<dbReference type="RefSeq" id="WP_067512838.1">
    <property type="nucleotide sequence ID" value="NZ_QNRE01000002.1"/>
</dbReference>